<dbReference type="AlphaFoldDB" id="A0A371CL63"/>
<name>A0A371CL63_9APHY</name>
<evidence type="ECO:0000313" key="3">
    <source>
        <dbReference type="Proteomes" id="UP000256964"/>
    </source>
</evidence>
<keyword evidence="3" id="KW-1185">Reference proteome</keyword>
<dbReference type="InterPro" id="IPR048958">
    <property type="entry name" value="Polysacc_lyase_14"/>
</dbReference>
<gene>
    <name evidence="2" type="ORF">OH76DRAFT_1423375</name>
</gene>
<proteinExistence type="predicted"/>
<reference evidence="2 3" key="1">
    <citation type="journal article" date="2018" name="Biotechnol. Biofuels">
        <title>Integrative visual omics of the white-rot fungus Polyporus brumalis exposes the biotechnological potential of its oxidative enzymes for delignifying raw plant biomass.</title>
        <authorList>
            <person name="Miyauchi S."/>
            <person name="Rancon A."/>
            <person name="Drula E."/>
            <person name="Hage H."/>
            <person name="Chaduli D."/>
            <person name="Favel A."/>
            <person name="Grisel S."/>
            <person name="Henrissat B."/>
            <person name="Herpoel-Gimbert I."/>
            <person name="Ruiz-Duenas F.J."/>
            <person name="Chevret D."/>
            <person name="Hainaut M."/>
            <person name="Lin J."/>
            <person name="Wang M."/>
            <person name="Pangilinan J."/>
            <person name="Lipzen A."/>
            <person name="Lesage-Meessen L."/>
            <person name="Navarro D."/>
            <person name="Riley R."/>
            <person name="Grigoriev I.V."/>
            <person name="Zhou S."/>
            <person name="Raouche S."/>
            <person name="Rosso M.N."/>
        </authorList>
    </citation>
    <scope>NUCLEOTIDE SEQUENCE [LARGE SCALE GENOMIC DNA]</scope>
    <source>
        <strain evidence="2 3">BRFM 1820</strain>
    </source>
</reference>
<sequence>MDYLVPTSDSHCLATPEYAMHAQLFRVPHRSYRFPYHTTIISAMWRLLHSPVRLNYAKKANGQIELWVNGTSVFVADLIIRACEEGRIWGLQMRTYFGGDAWTWTSLCQAHARTGRRQCGLSVRCGTLRVSLAVAAAVRVGKLGSTVASPKLQHAYFGDFSVAITQDWPHHQYLTVIVRKAGSATTRMTDPLD</sequence>
<organism evidence="2 3">
    <name type="scientific">Lentinus brumalis</name>
    <dbReference type="NCBI Taxonomy" id="2498619"/>
    <lineage>
        <taxon>Eukaryota</taxon>
        <taxon>Fungi</taxon>
        <taxon>Dikarya</taxon>
        <taxon>Basidiomycota</taxon>
        <taxon>Agaricomycotina</taxon>
        <taxon>Agaricomycetes</taxon>
        <taxon>Polyporales</taxon>
        <taxon>Polyporaceae</taxon>
        <taxon>Lentinus</taxon>
    </lineage>
</organism>
<evidence type="ECO:0000259" key="1">
    <source>
        <dbReference type="Pfam" id="PF21294"/>
    </source>
</evidence>
<dbReference type="Proteomes" id="UP000256964">
    <property type="component" value="Unassembled WGS sequence"/>
</dbReference>
<protein>
    <recommendedName>
        <fullName evidence="1">Polysaccharide lyase 14 domain-containing protein</fullName>
    </recommendedName>
</protein>
<evidence type="ECO:0000313" key="2">
    <source>
        <dbReference type="EMBL" id="RDX41031.1"/>
    </source>
</evidence>
<accession>A0A371CL63</accession>
<dbReference type="Pfam" id="PF21294">
    <property type="entry name" value="Polysacc_lyase_14"/>
    <property type="match status" value="1"/>
</dbReference>
<dbReference type="Gene3D" id="2.60.120.200">
    <property type="match status" value="1"/>
</dbReference>
<feature type="domain" description="Polysaccharide lyase 14" evidence="1">
    <location>
        <begin position="43"/>
        <end position="109"/>
    </location>
</feature>
<dbReference type="EMBL" id="KZ857527">
    <property type="protein sequence ID" value="RDX41031.1"/>
    <property type="molecule type" value="Genomic_DNA"/>
</dbReference>